<dbReference type="GO" id="GO:0034727">
    <property type="term" value="P:piecemeal microautophagy of the nucleus"/>
    <property type="evidence" value="ECO:0007669"/>
    <property type="project" value="TreeGrafter"/>
</dbReference>
<keyword evidence="19" id="KW-0732">Signal</keyword>
<evidence type="ECO:0000256" key="4">
    <source>
        <dbReference type="ARBA" id="ARBA00010701"/>
    </source>
</evidence>
<keyword evidence="16" id="KW-0325">Glycoprotein</keyword>
<evidence type="ECO:0000256" key="8">
    <source>
        <dbReference type="ARBA" id="ARBA00022753"/>
    </source>
</evidence>
<feature type="chain" id="PRO_5042028468" description="triacylglycerol lipase" evidence="19">
    <location>
        <begin position="20"/>
        <end position="399"/>
    </location>
</feature>
<evidence type="ECO:0000313" key="22">
    <source>
        <dbReference type="Proteomes" id="UP001203297"/>
    </source>
</evidence>
<keyword evidence="9" id="KW-0378">Hydrolase</keyword>
<comment type="function">
    <text evidence="17">Lipase which is essential for lysis of subvacuolar cytoplasm to vacuole targeted bodies and intravacuolar autophagic bodies. Involved in the lysis of intravacuolar multivesicular body (MVB) vesicles. The intravacuolar membrane disintegration by ATG15 is critical to life span extension.</text>
</comment>
<dbReference type="SUPFAM" id="SSF53474">
    <property type="entry name" value="alpha/beta-Hydrolases"/>
    <property type="match status" value="1"/>
</dbReference>
<keyword evidence="11" id="KW-0735">Signal-anchor</keyword>
<dbReference type="Proteomes" id="UP001203297">
    <property type="component" value="Unassembled WGS sequence"/>
</dbReference>
<evidence type="ECO:0000313" key="21">
    <source>
        <dbReference type="EMBL" id="KAI0306610.1"/>
    </source>
</evidence>
<gene>
    <name evidence="21" type="ORF">B0F90DRAFT_1865430</name>
</gene>
<evidence type="ECO:0000256" key="7">
    <source>
        <dbReference type="ARBA" id="ARBA00022692"/>
    </source>
</evidence>
<evidence type="ECO:0000256" key="12">
    <source>
        <dbReference type="ARBA" id="ARBA00022989"/>
    </source>
</evidence>
<evidence type="ECO:0000256" key="9">
    <source>
        <dbReference type="ARBA" id="ARBA00022801"/>
    </source>
</evidence>
<evidence type="ECO:0000256" key="5">
    <source>
        <dbReference type="ARBA" id="ARBA00011137"/>
    </source>
</evidence>
<dbReference type="EMBL" id="WTXG01000003">
    <property type="protein sequence ID" value="KAI0306610.1"/>
    <property type="molecule type" value="Genomic_DNA"/>
</dbReference>
<evidence type="ECO:0000256" key="18">
    <source>
        <dbReference type="ARBA" id="ARBA00029828"/>
    </source>
</evidence>
<dbReference type="InterPro" id="IPR002921">
    <property type="entry name" value="Fungal_lipase-type"/>
</dbReference>
<evidence type="ECO:0000256" key="3">
    <source>
        <dbReference type="ARBA" id="ARBA00004343"/>
    </source>
</evidence>
<evidence type="ECO:0000256" key="11">
    <source>
        <dbReference type="ARBA" id="ARBA00022968"/>
    </source>
</evidence>
<evidence type="ECO:0000259" key="20">
    <source>
        <dbReference type="Pfam" id="PF01764"/>
    </source>
</evidence>
<dbReference type="GO" id="GO:0004620">
    <property type="term" value="F:phospholipase activity"/>
    <property type="evidence" value="ECO:0007669"/>
    <property type="project" value="TreeGrafter"/>
</dbReference>
<dbReference type="GO" id="GO:0034496">
    <property type="term" value="P:multivesicular body membrane disassembly"/>
    <property type="evidence" value="ECO:0007669"/>
    <property type="project" value="TreeGrafter"/>
</dbReference>
<keyword evidence="14" id="KW-0443">Lipid metabolism</keyword>
<dbReference type="GO" id="GO:0032585">
    <property type="term" value="C:multivesicular body membrane"/>
    <property type="evidence" value="ECO:0007669"/>
    <property type="project" value="UniProtKB-SubCell"/>
</dbReference>
<comment type="caution">
    <text evidence="21">The sequence shown here is derived from an EMBL/GenBank/DDBJ whole genome shotgun (WGS) entry which is preliminary data.</text>
</comment>
<sequence length="399" mass="43565">MISVLVFTLFSVIHLIVSARSHSVPISVAPVHYYNHHLSAQAQAHFHPIPSLSDTPLPSWTLKAVPTTVYRPITLDNFQDPLWNPIELLGPDVEDSHTLSQLARISGNAYALPGQKNWYDIDDAWNVGFPIGWEDPTVGFRGHVFLSSDNNTAILSIKGTTLQGPTSKKDKFNDNLLFSCCCARVDFSWAFSTVCDCFSGHWTCDNTCLSKALIEDSLFYSVGLNLVSNLTLMYPDANIWLVGHSLGGALASLLGTTFGFPAVAFESPGERLAAQRLHLPIPPLSNVSGLPIAPVTHVYHNADPIPQGTCTGFGSPCASGGYALETRCHLGKSIIYDTVGKLGWHVSVKTHPIKEVILHVLERDQEWEEGREVPLAVEEVDCTVRTQCDPNLPALTDSA</sequence>
<dbReference type="GO" id="GO:0005775">
    <property type="term" value="C:vacuolar lumen"/>
    <property type="evidence" value="ECO:0007669"/>
    <property type="project" value="TreeGrafter"/>
</dbReference>
<evidence type="ECO:0000256" key="2">
    <source>
        <dbReference type="ARBA" id="ARBA00004270"/>
    </source>
</evidence>
<dbReference type="InterPro" id="IPR029058">
    <property type="entry name" value="AB_hydrolase_fold"/>
</dbReference>
<feature type="signal peptide" evidence="19">
    <location>
        <begin position="1"/>
        <end position="19"/>
    </location>
</feature>
<evidence type="ECO:0000256" key="10">
    <source>
        <dbReference type="ARBA" id="ARBA00022963"/>
    </source>
</evidence>
<keyword evidence="13" id="KW-0072">Autophagy</keyword>
<evidence type="ECO:0000256" key="15">
    <source>
        <dbReference type="ARBA" id="ARBA00023136"/>
    </source>
</evidence>
<comment type="catalytic activity">
    <reaction evidence="1">
        <text>a triacylglycerol + H2O = a diacylglycerol + a fatty acid + H(+)</text>
        <dbReference type="Rhea" id="RHEA:12044"/>
        <dbReference type="ChEBI" id="CHEBI:15377"/>
        <dbReference type="ChEBI" id="CHEBI:15378"/>
        <dbReference type="ChEBI" id="CHEBI:17855"/>
        <dbReference type="ChEBI" id="CHEBI:18035"/>
        <dbReference type="ChEBI" id="CHEBI:28868"/>
        <dbReference type="EC" id="3.1.1.3"/>
    </reaction>
</comment>
<evidence type="ECO:0000256" key="17">
    <source>
        <dbReference type="ARBA" id="ARBA00024663"/>
    </source>
</evidence>
<keyword evidence="8" id="KW-0967">Endosome</keyword>
<comment type="subcellular location">
    <subcellularLocation>
        <location evidence="3">Endosome</location>
        <location evidence="3">Multivesicular body membrane</location>
        <topology evidence="3">Single-pass type II membrane protein</topology>
    </subcellularLocation>
    <subcellularLocation>
        <location evidence="2">Prevacuolar compartment membrane</location>
        <topology evidence="2">Single-pass type II membrane protein</topology>
    </subcellularLocation>
</comment>
<evidence type="ECO:0000256" key="19">
    <source>
        <dbReference type="SAM" id="SignalP"/>
    </source>
</evidence>
<proteinExistence type="inferred from homology"/>
<comment type="similarity">
    <text evidence="4">Belongs to the AB hydrolase superfamily. Lipase family.</text>
</comment>
<evidence type="ECO:0000256" key="16">
    <source>
        <dbReference type="ARBA" id="ARBA00023180"/>
    </source>
</evidence>
<keyword evidence="10" id="KW-0442">Lipid degradation</keyword>
<evidence type="ECO:0000256" key="1">
    <source>
        <dbReference type="ARBA" id="ARBA00001024"/>
    </source>
</evidence>
<evidence type="ECO:0000256" key="13">
    <source>
        <dbReference type="ARBA" id="ARBA00023006"/>
    </source>
</evidence>
<keyword evidence="7" id="KW-0812">Transmembrane</keyword>
<dbReference type="GO" id="GO:0006660">
    <property type="term" value="P:phosphatidylserine catabolic process"/>
    <property type="evidence" value="ECO:0007669"/>
    <property type="project" value="TreeGrafter"/>
</dbReference>
<keyword evidence="12" id="KW-1133">Transmembrane helix</keyword>
<feature type="domain" description="Fungal lipase-type" evidence="20">
    <location>
        <begin position="227"/>
        <end position="256"/>
    </location>
</feature>
<dbReference type="AlphaFoldDB" id="A0AAD4MAR5"/>
<reference evidence="21" key="1">
    <citation type="journal article" date="2022" name="New Phytol.">
        <title>Evolutionary transition to the ectomycorrhizal habit in the genomes of a hyperdiverse lineage of mushroom-forming fungi.</title>
        <authorList>
            <person name="Looney B."/>
            <person name="Miyauchi S."/>
            <person name="Morin E."/>
            <person name="Drula E."/>
            <person name="Courty P.E."/>
            <person name="Kohler A."/>
            <person name="Kuo A."/>
            <person name="LaButti K."/>
            <person name="Pangilinan J."/>
            <person name="Lipzen A."/>
            <person name="Riley R."/>
            <person name="Andreopoulos W."/>
            <person name="He G."/>
            <person name="Johnson J."/>
            <person name="Nolan M."/>
            <person name="Tritt A."/>
            <person name="Barry K.W."/>
            <person name="Grigoriev I.V."/>
            <person name="Nagy L.G."/>
            <person name="Hibbett D."/>
            <person name="Henrissat B."/>
            <person name="Matheny P.B."/>
            <person name="Labbe J."/>
            <person name="Martin F.M."/>
        </authorList>
    </citation>
    <scope>NUCLEOTIDE SEQUENCE</scope>
    <source>
        <strain evidence="21">BPL690</strain>
    </source>
</reference>
<dbReference type="CDD" id="cd00519">
    <property type="entry name" value="Lipase_3"/>
    <property type="match status" value="1"/>
</dbReference>
<name>A0AAD4MAR5_9AGAM</name>
<comment type="subunit">
    <text evidence="5">Binds to both phosphatidylinositol (PI) and phosphatidylinositol 3,5-bisphosphate (PIP2).</text>
</comment>
<keyword evidence="22" id="KW-1185">Reference proteome</keyword>
<protein>
    <recommendedName>
        <fullName evidence="6">triacylglycerol lipase</fullName>
        <ecNumber evidence="6">3.1.1.3</ecNumber>
    </recommendedName>
    <alternativeName>
        <fullName evidence="18">Autophagy-related protein 15</fullName>
    </alternativeName>
</protein>
<dbReference type="InterPro" id="IPR050805">
    <property type="entry name" value="ATG15_Lipase"/>
</dbReference>
<dbReference type="EC" id="3.1.1.3" evidence="6"/>
<dbReference type="PANTHER" id="PTHR47175:SF2">
    <property type="entry name" value="LIPASE ATG15-RELATED"/>
    <property type="match status" value="1"/>
</dbReference>
<keyword evidence="15" id="KW-0472">Membrane</keyword>
<evidence type="ECO:0000256" key="14">
    <source>
        <dbReference type="ARBA" id="ARBA00023098"/>
    </source>
</evidence>
<dbReference type="Pfam" id="PF01764">
    <property type="entry name" value="Lipase_3"/>
    <property type="match status" value="1"/>
</dbReference>
<dbReference type="GO" id="GO:0004806">
    <property type="term" value="F:triacylglycerol lipase activity"/>
    <property type="evidence" value="ECO:0007669"/>
    <property type="project" value="UniProtKB-EC"/>
</dbReference>
<accession>A0AAD4MAR5</accession>
<dbReference type="GO" id="GO:0046461">
    <property type="term" value="P:neutral lipid catabolic process"/>
    <property type="evidence" value="ECO:0007669"/>
    <property type="project" value="TreeGrafter"/>
</dbReference>
<dbReference type="Gene3D" id="3.40.50.1820">
    <property type="entry name" value="alpha/beta hydrolase"/>
    <property type="match status" value="1"/>
</dbReference>
<dbReference type="PANTHER" id="PTHR47175">
    <property type="entry name" value="LIPASE ATG15-RELATED"/>
    <property type="match status" value="1"/>
</dbReference>
<organism evidence="21 22">
    <name type="scientific">Multifurca ochricompacta</name>
    <dbReference type="NCBI Taxonomy" id="376703"/>
    <lineage>
        <taxon>Eukaryota</taxon>
        <taxon>Fungi</taxon>
        <taxon>Dikarya</taxon>
        <taxon>Basidiomycota</taxon>
        <taxon>Agaricomycotina</taxon>
        <taxon>Agaricomycetes</taxon>
        <taxon>Russulales</taxon>
        <taxon>Russulaceae</taxon>
        <taxon>Multifurca</taxon>
    </lineage>
</organism>
<evidence type="ECO:0000256" key="6">
    <source>
        <dbReference type="ARBA" id="ARBA00013279"/>
    </source>
</evidence>